<evidence type="ECO:0000256" key="4">
    <source>
        <dbReference type="ARBA" id="ARBA00022833"/>
    </source>
</evidence>
<dbReference type="SMART" id="SM00872">
    <property type="entry name" value="Alpha-mann_mid"/>
    <property type="match status" value="1"/>
</dbReference>
<comment type="catalytic activity">
    <reaction evidence="1">
        <text>Hydrolysis of terminal, non-reducing alpha-D-mannose residues in alpha-D-mannosides.</text>
        <dbReference type="EC" id="3.2.1.24"/>
    </reaction>
</comment>
<keyword evidence="10" id="KW-1185">Reference proteome</keyword>
<dbReference type="InterPro" id="IPR015341">
    <property type="entry name" value="Glyco_hydro_38_cen"/>
</dbReference>
<gene>
    <name evidence="9" type="primary">ga08065</name>
    <name evidence="9" type="ORF">PR202_ga08065</name>
</gene>
<dbReference type="Pfam" id="PF01074">
    <property type="entry name" value="Glyco_hydro_38N"/>
    <property type="match status" value="1"/>
</dbReference>
<reference evidence="9" key="1">
    <citation type="journal article" date="2018" name="DNA Res.">
        <title>Multiple hybrid de novo genome assembly of finger millet, an orphan allotetraploid crop.</title>
        <authorList>
            <person name="Hatakeyama M."/>
            <person name="Aluri S."/>
            <person name="Balachadran M.T."/>
            <person name="Sivarajan S.R."/>
            <person name="Patrignani A."/>
            <person name="Gruter S."/>
            <person name="Poveda L."/>
            <person name="Shimizu-Inatsugi R."/>
            <person name="Baeten J."/>
            <person name="Francoijs K.J."/>
            <person name="Nataraja K.N."/>
            <person name="Reddy Y.A.N."/>
            <person name="Phadnis S."/>
            <person name="Ravikumar R.L."/>
            <person name="Schlapbach R."/>
            <person name="Sreeman S.M."/>
            <person name="Shimizu K.K."/>
        </authorList>
    </citation>
    <scope>NUCLEOTIDE SEQUENCE</scope>
</reference>
<dbReference type="Pfam" id="PF21260">
    <property type="entry name" value="Laman-like_dom"/>
    <property type="match status" value="1"/>
</dbReference>
<dbReference type="Gene3D" id="2.60.40.1360">
    <property type="match status" value="1"/>
</dbReference>
<dbReference type="Proteomes" id="UP001054889">
    <property type="component" value="Unassembled WGS sequence"/>
</dbReference>
<evidence type="ECO:0000256" key="1">
    <source>
        <dbReference type="ARBA" id="ARBA00000365"/>
    </source>
</evidence>
<evidence type="ECO:0000256" key="3">
    <source>
        <dbReference type="ARBA" id="ARBA00022729"/>
    </source>
</evidence>
<dbReference type="SUPFAM" id="SSF88688">
    <property type="entry name" value="Families 57/38 glycoside transferase middle domain"/>
    <property type="match status" value="1"/>
</dbReference>
<keyword evidence="4 7" id="KW-0862">Zinc</keyword>
<keyword evidence="7" id="KW-0479">Metal-binding</keyword>
<dbReference type="InterPro" id="IPR027291">
    <property type="entry name" value="Glyco_hydro_38_N_sf"/>
</dbReference>
<dbReference type="GO" id="GO:0046872">
    <property type="term" value="F:metal ion binding"/>
    <property type="evidence" value="ECO:0007669"/>
    <property type="project" value="UniProtKB-KW"/>
</dbReference>
<keyword evidence="3 7" id="KW-0732">Signal</keyword>
<dbReference type="InterPro" id="IPR028995">
    <property type="entry name" value="Glyco_hydro_57/38_cen_sf"/>
</dbReference>
<keyword evidence="7" id="KW-0378">Hydrolase</keyword>
<dbReference type="PANTHER" id="PTHR11607:SF61">
    <property type="entry name" value="ALPHA-MANNOSIDASE"/>
    <property type="match status" value="1"/>
</dbReference>
<organism evidence="9 10">
    <name type="scientific">Eleusine coracana subsp. coracana</name>
    <dbReference type="NCBI Taxonomy" id="191504"/>
    <lineage>
        <taxon>Eukaryota</taxon>
        <taxon>Viridiplantae</taxon>
        <taxon>Streptophyta</taxon>
        <taxon>Embryophyta</taxon>
        <taxon>Tracheophyta</taxon>
        <taxon>Spermatophyta</taxon>
        <taxon>Magnoliopsida</taxon>
        <taxon>Liliopsida</taxon>
        <taxon>Poales</taxon>
        <taxon>Poaceae</taxon>
        <taxon>PACMAD clade</taxon>
        <taxon>Chloridoideae</taxon>
        <taxon>Cynodonteae</taxon>
        <taxon>Eleusininae</taxon>
        <taxon>Eleusine</taxon>
    </lineage>
</organism>
<dbReference type="EC" id="3.2.1.-" evidence="7"/>
<protein>
    <recommendedName>
        <fullName evidence="2 7">Alpha-mannosidase</fullName>
        <ecNumber evidence="7">3.2.1.-</ecNumber>
    </recommendedName>
</protein>
<dbReference type="FunFam" id="2.60.40.1180:FF:000015">
    <property type="entry name" value="Alpha-mannosidase"/>
    <property type="match status" value="1"/>
</dbReference>
<dbReference type="EMBL" id="BQKI01000003">
    <property type="protein sequence ID" value="GJM91666.1"/>
    <property type="molecule type" value="Genomic_DNA"/>
</dbReference>
<dbReference type="InterPro" id="IPR011013">
    <property type="entry name" value="Gal_mutarotase_sf_dom"/>
</dbReference>
<evidence type="ECO:0000313" key="10">
    <source>
        <dbReference type="Proteomes" id="UP001054889"/>
    </source>
</evidence>
<reference evidence="9" key="2">
    <citation type="submission" date="2021-12" db="EMBL/GenBank/DDBJ databases">
        <title>Resequencing data analysis of finger millet.</title>
        <authorList>
            <person name="Hatakeyama M."/>
            <person name="Aluri S."/>
            <person name="Balachadran M.T."/>
            <person name="Sivarajan S.R."/>
            <person name="Poveda L."/>
            <person name="Shimizu-Inatsugi R."/>
            <person name="Schlapbach R."/>
            <person name="Sreeman S.M."/>
            <person name="Shimizu K.K."/>
        </authorList>
    </citation>
    <scope>NUCLEOTIDE SEQUENCE</scope>
</reference>
<name>A0AAV5BZ32_ELECO</name>
<comment type="similarity">
    <text evidence="7">Belongs to the glycosyl hydrolase 38 family.</text>
</comment>
<evidence type="ECO:0000256" key="6">
    <source>
        <dbReference type="ARBA" id="ARBA00023180"/>
    </source>
</evidence>
<feature type="signal peptide" evidence="7">
    <location>
        <begin position="1"/>
        <end position="20"/>
    </location>
</feature>
<evidence type="ECO:0000256" key="5">
    <source>
        <dbReference type="ARBA" id="ARBA00023157"/>
    </source>
</evidence>
<feature type="domain" description="Glycoside hydrolase family 38 central" evidence="8">
    <location>
        <begin position="318"/>
        <end position="392"/>
    </location>
</feature>
<evidence type="ECO:0000313" key="9">
    <source>
        <dbReference type="EMBL" id="GJM91666.1"/>
    </source>
</evidence>
<dbReference type="Gene3D" id="3.20.110.10">
    <property type="entry name" value="Glycoside hydrolase 38, N terminal domain"/>
    <property type="match status" value="1"/>
</dbReference>
<evidence type="ECO:0000259" key="8">
    <source>
        <dbReference type="SMART" id="SM00872"/>
    </source>
</evidence>
<proteinExistence type="inferred from homology"/>
<dbReference type="SUPFAM" id="SSF88713">
    <property type="entry name" value="Glycoside hydrolase/deacetylase"/>
    <property type="match status" value="1"/>
</dbReference>
<comment type="caution">
    <text evidence="9">The sequence shown here is derived from an EMBL/GenBank/DDBJ whole genome shotgun (WGS) entry which is preliminary data.</text>
</comment>
<feature type="chain" id="PRO_5043094542" description="Alpha-mannosidase" evidence="7">
    <location>
        <begin position="21"/>
        <end position="772"/>
    </location>
</feature>
<dbReference type="InterPro" id="IPR048534">
    <property type="entry name" value="Man2a1-like_dom"/>
</dbReference>
<dbReference type="SUPFAM" id="SSF74650">
    <property type="entry name" value="Galactose mutarotase-like"/>
    <property type="match status" value="1"/>
</dbReference>
<dbReference type="Pfam" id="PF17677">
    <property type="entry name" value="Glyco_hydro38C2"/>
    <property type="match status" value="1"/>
</dbReference>
<keyword evidence="6" id="KW-0325">Glycoprotein</keyword>
<dbReference type="InterPro" id="IPR011682">
    <property type="entry name" value="Glyco_hydro_38_C"/>
</dbReference>
<dbReference type="InterPro" id="IPR011330">
    <property type="entry name" value="Glyco_hydro/deAcase_b/a-brl"/>
</dbReference>
<dbReference type="InterPro" id="IPR041147">
    <property type="entry name" value="GH38_C"/>
</dbReference>
<dbReference type="Gene3D" id="2.60.40.1180">
    <property type="entry name" value="Golgi alpha-mannosidase II"/>
    <property type="match status" value="1"/>
</dbReference>
<keyword evidence="7" id="KW-0326">Glycosidase</keyword>
<dbReference type="AlphaFoldDB" id="A0AAV5BZ32"/>
<dbReference type="GO" id="GO:0004559">
    <property type="term" value="F:alpha-mannosidase activity"/>
    <property type="evidence" value="ECO:0007669"/>
    <property type="project" value="UniProtKB-EC"/>
</dbReference>
<keyword evidence="5" id="KW-1015">Disulfide bond</keyword>
<comment type="cofactor">
    <cofactor evidence="7">
        <name>Zn(2+)</name>
        <dbReference type="ChEBI" id="CHEBI:29105"/>
    </cofactor>
    <text evidence="7">Binds 1 zinc ion per subunit.</text>
</comment>
<dbReference type="InterPro" id="IPR013780">
    <property type="entry name" value="Glyco_hydro_b"/>
</dbReference>
<dbReference type="Gene3D" id="2.70.98.30">
    <property type="entry name" value="Golgi alpha-mannosidase II, domain 4"/>
    <property type="match status" value="1"/>
</dbReference>
<evidence type="ECO:0000256" key="2">
    <source>
        <dbReference type="ARBA" id="ARBA00012752"/>
    </source>
</evidence>
<evidence type="ECO:0000256" key="7">
    <source>
        <dbReference type="RuleBase" id="RU361199"/>
    </source>
</evidence>
<dbReference type="Pfam" id="PF09261">
    <property type="entry name" value="Alpha-mann_mid"/>
    <property type="match status" value="1"/>
</dbReference>
<accession>A0AAV5BZ32</accession>
<dbReference type="InterPro" id="IPR000602">
    <property type="entry name" value="Glyco_hydro_38_N"/>
</dbReference>
<dbReference type="Pfam" id="PF07748">
    <property type="entry name" value="Glyco_hydro_38C"/>
    <property type="match status" value="1"/>
</dbReference>
<dbReference type="GO" id="GO:0030246">
    <property type="term" value="F:carbohydrate binding"/>
    <property type="evidence" value="ECO:0007669"/>
    <property type="project" value="InterPro"/>
</dbReference>
<dbReference type="GO" id="GO:0006013">
    <property type="term" value="P:mannose metabolic process"/>
    <property type="evidence" value="ECO:0007669"/>
    <property type="project" value="InterPro"/>
</dbReference>
<dbReference type="InterPro" id="IPR050843">
    <property type="entry name" value="Glycosyl_Hydrlase_38"/>
</dbReference>
<dbReference type="PANTHER" id="PTHR11607">
    <property type="entry name" value="ALPHA-MANNOSIDASE"/>
    <property type="match status" value="1"/>
</dbReference>
<dbReference type="FunFam" id="2.60.40.1360:FF:000001">
    <property type="entry name" value="Alpha-mannosidase"/>
    <property type="match status" value="1"/>
</dbReference>
<dbReference type="FunFam" id="3.20.110.10:FF:000025">
    <property type="entry name" value="NADPH--cytochrome P450 reductase 2"/>
    <property type="match status" value="1"/>
</dbReference>
<sequence length="772" mass="86287">MAPCSAYFLCFSCWAGLSQGACVMNTLDSVVDALAADPARKFVFAEQACAQLPPSWPHHLPQFDSILSRALPCLSASSVVCVVHLYLAEPSRVPLLPLFILSVGLAFFQRWWVEKSSKIKAVVRRLVDSGQLEFINGGWCMHDEAAVHYIDMIDQTTLGHRMIKKQFNKTPRAGWQIDPFGHSAVQAYLLGAELGFDSMHFARIDYQDRAQRKADKGLEVIWRGSRTFGSSSQIFANAFPVHYSPPKGFSFEVLADDVIPVQDDMLLFDYNVEERVNDFVAAAIAQANVTRTNHIMWTMGDDFNYQYAESCYADAANAYWTGYFTSRPTFKRYVRMLSGYYLAARQIEFLVGKSSLGLFTSSLEDAMGIAQHHDAVSGTAKQHTTDDYSKRLALGASKVVVAYNSLGWEHNDLIRIPVNDDKLVVKSSNGTIVDSQLVEVDNVTGNLRKTYVKAYLGITTDKPPKYWLVFQASVPPMGWNSYFISRSTGTGYKRTAQVSTLVSPSNETIEVGPGPLKMSFSSTSGQLKRIFSPVSEVDLPIQQSFLWYRSSTGDAIDSQVPLKVIRGPLVDEVHQQFSSWIYQVTRLYKNKEHAEVEYTIGPIPVDDNVGKEVITRLTANMVTNSTFYTDSNGRDFLKRDEATWMFNNVAKASMMDANYNLPDNVAVVTLQNLDDGTTLLRLAHLFEAAEDPQYSVMAKVELKKMFGKRTIKQLSEMNLSANQKKSEMKTLNWRVVGEIESGPAPTKGGPVDSQTLVVDLGPMEIRTFLLKF</sequence>